<protein>
    <submittedName>
        <fullName evidence="6">Flavin dependent hydroxylase PhzS</fullName>
    </submittedName>
    <submittedName>
        <fullName evidence="7">Putative Aromatic-ring hydroxylase</fullName>
    </submittedName>
</protein>
<dbReference type="GO" id="GO:0016491">
    <property type="term" value="F:oxidoreductase activity"/>
    <property type="evidence" value="ECO:0007669"/>
    <property type="project" value="UniProtKB-KW"/>
</dbReference>
<sequence>MSRPLKVIIAGAGIGGLTTAVVLRKLGYEVEVYEQAPTLRTAGSGLSVITNAVAALSSIGVNLKLENFGAPVKNFEIRNIQDHLIRRMPVPDISSSNGFDSICLSRKALQEALLQQLDQNIIHVDAKVDEIIESDNAVSVRFTDGREAQGDLLIGADGIHSIVREYIQGNKPLRSSDYICWLAITRYQHPQITPGYVVHYWGQGKRIGLIDIGGGEVYWWGTANMSNEQACHWQGNNQDVLSYYKGWPTIVSDIISQTPSEDIIAVPAQDRPFSPIWGKGRMTLLGDAAHPMLTTLGQGAGMAIEDAAVLGHMLKQQSDPVAALRQYEKVRIPRAEQFVNASKTQSDLEQEYDLLDCQERERSLHSLPEETLRKDFEKFLHFPVEDLALYAV</sequence>
<dbReference type="GO" id="GO:0071949">
    <property type="term" value="F:FAD binding"/>
    <property type="evidence" value="ECO:0007669"/>
    <property type="project" value="InterPro"/>
</dbReference>
<dbReference type="RefSeq" id="WP_086953182.1">
    <property type="nucleotide sequence ID" value="NZ_CAWNQC010000001.1"/>
</dbReference>
<evidence type="ECO:0000256" key="3">
    <source>
        <dbReference type="ARBA" id="ARBA00022827"/>
    </source>
</evidence>
<dbReference type="PRINTS" id="PR00420">
    <property type="entry name" value="RNGMNOXGNASE"/>
</dbReference>
<reference evidence="7" key="1">
    <citation type="submission" date="2016-12" db="EMBL/GenBank/DDBJ databases">
        <authorList>
            <person name="Song W.-J."/>
            <person name="Kurnit D.M."/>
        </authorList>
    </citation>
    <scope>NUCLEOTIDE SEQUENCE [LARGE SCALE GENOMIC DNA]</scope>
    <source>
        <strain evidence="7">HGB1681</strain>
    </source>
</reference>
<evidence type="ECO:0000259" key="5">
    <source>
        <dbReference type="Pfam" id="PF01494"/>
    </source>
</evidence>
<evidence type="ECO:0000256" key="4">
    <source>
        <dbReference type="ARBA" id="ARBA00023002"/>
    </source>
</evidence>
<comment type="cofactor">
    <cofactor evidence="1">
        <name>FAD</name>
        <dbReference type="ChEBI" id="CHEBI:57692"/>
    </cofactor>
</comment>
<proteinExistence type="predicted"/>
<dbReference type="EMBL" id="NIBU01000001">
    <property type="protein sequence ID" value="PHM38857.1"/>
    <property type="molecule type" value="Genomic_DNA"/>
</dbReference>
<evidence type="ECO:0000256" key="1">
    <source>
        <dbReference type="ARBA" id="ARBA00001974"/>
    </source>
</evidence>
<dbReference type="Proteomes" id="UP000224871">
    <property type="component" value="Unassembled WGS sequence"/>
</dbReference>
<evidence type="ECO:0000313" key="7">
    <source>
        <dbReference type="EMBL" id="SIP73698.1"/>
    </source>
</evidence>
<evidence type="ECO:0000313" key="8">
    <source>
        <dbReference type="Proteomes" id="UP000196435"/>
    </source>
</evidence>
<dbReference type="InterPro" id="IPR036188">
    <property type="entry name" value="FAD/NAD-bd_sf"/>
</dbReference>
<name>A0A1N6MXT6_9GAMM</name>
<keyword evidence="3" id="KW-0274">FAD</keyword>
<evidence type="ECO:0000313" key="9">
    <source>
        <dbReference type="Proteomes" id="UP000224871"/>
    </source>
</evidence>
<keyword evidence="9" id="KW-1185">Reference proteome</keyword>
<dbReference type="EMBL" id="FTLG01000188">
    <property type="protein sequence ID" value="SIP73698.1"/>
    <property type="molecule type" value="Genomic_DNA"/>
</dbReference>
<keyword evidence="4" id="KW-0560">Oxidoreductase</keyword>
<dbReference type="Pfam" id="PF01494">
    <property type="entry name" value="FAD_binding_3"/>
    <property type="match status" value="1"/>
</dbReference>
<feature type="domain" description="FAD-binding" evidence="5">
    <location>
        <begin position="6"/>
        <end position="341"/>
    </location>
</feature>
<dbReference type="Proteomes" id="UP000196435">
    <property type="component" value="Unassembled WGS sequence"/>
</dbReference>
<organism evidence="7 8">
    <name type="scientific">Xenorhabdus innexi</name>
    <dbReference type="NCBI Taxonomy" id="290109"/>
    <lineage>
        <taxon>Bacteria</taxon>
        <taxon>Pseudomonadati</taxon>
        <taxon>Pseudomonadota</taxon>
        <taxon>Gammaproteobacteria</taxon>
        <taxon>Enterobacterales</taxon>
        <taxon>Morganellaceae</taxon>
        <taxon>Xenorhabdus</taxon>
    </lineage>
</organism>
<dbReference type="PANTHER" id="PTHR46496">
    <property type="match status" value="1"/>
</dbReference>
<dbReference type="InterPro" id="IPR002938">
    <property type="entry name" value="FAD-bd"/>
</dbReference>
<reference evidence="6 9" key="3">
    <citation type="journal article" date="2017" name="Nat. Microbiol.">
        <title>Natural product diversity associated with the nematode symbionts Photorhabdus and Xenorhabdus.</title>
        <authorList>
            <person name="Tobias N.J."/>
            <person name="Wolff H."/>
            <person name="Djahanschiri B."/>
            <person name="Grundmann F."/>
            <person name="Kronenwerth M."/>
            <person name="Shi Y.M."/>
            <person name="Simonyi S."/>
            <person name="Grun P."/>
            <person name="Shapiro-Ilan D."/>
            <person name="Pidot S.J."/>
            <person name="Stinear T.P."/>
            <person name="Ebersberger I."/>
            <person name="Bode H.B."/>
        </authorList>
    </citation>
    <scope>NUCLEOTIDE SEQUENCE [LARGE SCALE GENOMIC DNA]</scope>
    <source>
        <strain evidence="6 9">DSM 16336</strain>
    </source>
</reference>
<dbReference type="PANTHER" id="PTHR46496:SF1">
    <property type="entry name" value="ZEAXANTHIN EPOXIDASE, CHLOROPLASTIC"/>
    <property type="match status" value="1"/>
</dbReference>
<gene>
    <name evidence="6" type="ORF">Xinn_00143</name>
    <name evidence="7" type="ORF">XIS1_460013</name>
</gene>
<evidence type="ECO:0000313" key="6">
    <source>
        <dbReference type="EMBL" id="PHM38857.1"/>
    </source>
</evidence>
<dbReference type="SUPFAM" id="SSF51905">
    <property type="entry name" value="FAD/NAD(P)-binding domain"/>
    <property type="match status" value="1"/>
</dbReference>
<evidence type="ECO:0000256" key="2">
    <source>
        <dbReference type="ARBA" id="ARBA00022630"/>
    </source>
</evidence>
<dbReference type="AlphaFoldDB" id="A0A1N6MXT6"/>
<dbReference type="OrthoDB" id="9782160at2"/>
<keyword evidence="2" id="KW-0285">Flavoprotein</keyword>
<reference evidence="8" key="2">
    <citation type="submission" date="2016-12" db="EMBL/GenBank/DDBJ databases">
        <authorList>
            <person name="Gaudriault S."/>
        </authorList>
    </citation>
    <scope>NUCLEOTIDE SEQUENCE [LARGE SCALE GENOMIC DNA]</scope>
    <source>
        <strain evidence="8">HGB1681 (deposited as PTA-6826 in the American Type Culture Collection)</strain>
    </source>
</reference>
<accession>A0A1N6MXT6</accession>
<dbReference type="Gene3D" id="3.50.50.60">
    <property type="entry name" value="FAD/NAD(P)-binding domain"/>
    <property type="match status" value="1"/>
</dbReference>